<dbReference type="InterPro" id="IPR053142">
    <property type="entry name" value="PchR_regulatory_protein"/>
</dbReference>
<dbReference type="Proteomes" id="UP000031366">
    <property type="component" value="Unassembled WGS sequence"/>
</dbReference>
<dbReference type="RefSeq" id="WP_039632913.1">
    <property type="nucleotide sequence ID" value="NZ_AYSO01000016.1"/>
</dbReference>
<dbReference type="SMART" id="SM00342">
    <property type="entry name" value="HTH_ARAC"/>
    <property type="match status" value="1"/>
</dbReference>
<dbReference type="GO" id="GO:0043565">
    <property type="term" value="F:sequence-specific DNA binding"/>
    <property type="evidence" value="ECO:0007669"/>
    <property type="project" value="InterPro"/>
</dbReference>
<comment type="caution">
    <text evidence="5">The sequence shown here is derived from an EMBL/GenBank/DDBJ whole genome shotgun (WGS) entry which is preliminary data.</text>
</comment>
<dbReference type="STRING" id="29341.RSJ17_19615"/>
<evidence type="ECO:0000313" key="6">
    <source>
        <dbReference type="Proteomes" id="UP000031366"/>
    </source>
</evidence>
<dbReference type="InterPro" id="IPR020449">
    <property type="entry name" value="Tscrpt_reg_AraC-type_HTH"/>
</dbReference>
<keyword evidence="6" id="KW-1185">Reference proteome</keyword>
<dbReference type="OrthoDB" id="1914575at2"/>
<dbReference type="PANTHER" id="PTHR47893:SF1">
    <property type="entry name" value="REGULATORY PROTEIN PCHR"/>
    <property type="match status" value="1"/>
</dbReference>
<protein>
    <submittedName>
        <fullName evidence="5">Helix-turn-helix domain protein</fullName>
    </submittedName>
</protein>
<dbReference type="InterPro" id="IPR009057">
    <property type="entry name" value="Homeodomain-like_sf"/>
</dbReference>
<dbReference type="GO" id="GO:0003700">
    <property type="term" value="F:DNA-binding transcription factor activity"/>
    <property type="evidence" value="ECO:0007669"/>
    <property type="project" value="InterPro"/>
</dbReference>
<evidence type="ECO:0000313" key="5">
    <source>
        <dbReference type="EMBL" id="KIE46739.1"/>
    </source>
</evidence>
<dbReference type="PRINTS" id="PR00032">
    <property type="entry name" value="HTHARAC"/>
</dbReference>
<feature type="domain" description="HTH araC/xylS-type" evidence="4">
    <location>
        <begin position="221"/>
        <end position="319"/>
    </location>
</feature>
<keyword evidence="1" id="KW-0805">Transcription regulation</keyword>
<dbReference type="Pfam" id="PF12833">
    <property type="entry name" value="HTH_18"/>
    <property type="match status" value="1"/>
</dbReference>
<dbReference type="EMBL" id="AYSO01000016">
    <property type="protein sequence ID" value="KIE46739.1"/>
    <property type="molecule type" value="Genomic_DNA"/>
</dbReference>
<dbReference type="PROSITE" id="PS01124">
    <property type="entry name" value="HTH_ARAC_FAMILY_2"/>
    <property type="match status" value="1"/>
</dbReference>
<gene>
    <name evidence="5" type="ORF">U732_3265</name>
</gene>
<evidence type="ECO:0000259" key="4">
    <source>
        <dbReference type="PROSITE" id="PS01124"/>
    </source>
</evidence>
<proteinExistence type="predicted"/>
<evidence type="ECO:0000256" key="1">
    <source>
        <dbReference type="ARBA" id="ARBA00023015"/>
    </source>
</evidence>
<evidence type="ECO:0000256" key="3">
    <source>
        <dbReference type="ARBA" id="ARBA00023163"/>
    </source>
</evidence>
<name>A0A0C1U1D9_9CLOT</name>
<reference evidence="5 6" key="1">
    <citation type="journal article" date="2015" name="Infect. Genet. Evol.">
        <title>Genomic sequences of six botulinum neurotoxin-producing strains representing three clostridial species illustrate the mobility and diversity of botulinum neurotoxin genes.</title>
        <authorList>
            <person name="Smith T.J."/>
            <person name="Hill K.K."/>
            <person name="Xie G."/>
            <person name="Foley B.T."/>
            <person name="Williamson C.H."/>
            <person name="Foster J.T."/>
            <person name="Johnson S.L."/>
            <person name="Chertkov O."/>
            <person name="Teshima H."/>
            <person name="Gibbons H.S."/>
            <person name="Johnsky L.A."/>
            <person name="Karavis M.A."/>
            <person name="Smith L.A."/>
        </authorList>
    </citation>
    <scope>NUCLEOTIDE SEQUENCE [LARGE SCALE GENOMIC DNA]</scope>
    <source>
        <strain evidence="5 6">CDC 2741</strain>
    </source>
</reference>
<organism evidence="5 6">
    <name type="scientific">Clostridium argentinense CDC 2741</name>
    <dbReference type="NCBI Taxonomy" id="1418104"/>
    <lineage>
        <taxon>Bacteria</taxon>
        <taxon>Bacillati</taxon>
        <taxon>Bacillota</taxon>
        <taxon>Clostridia</taxon>
        <taxon>Eubacteriales</taxon>
        <taxon>Clostridiaceae</taxon>
        <taxon>Clostridium</taxon>
    </lineage>
</organism>
<dbReference type="InterPro" id="IPR018060">
    <property type="entry name" value="HTH_AraC"/>
</dbReference>
<dbReference type="SUPFAM" id="SSF46689">
    <property type="entry name" value="Homeodomain-like"/>
    <property type="match status" value="1"/>
</dbReference>
<sequence length="322" mass="37450">MDEYNDSSWSALADKYNFVKRSYGNGQIYDFPPHWTNGWIAEINAAKGLFVSSAWFTPSEQIVHTINSSKPFMIIFCIDCGGIIYSHQGKKRQVLPPITNLIVNPQKQFTFTFSKDVHYCFTSVLIFDDFIKPFLKDRTHAPKISVQDAKHWKTQHYNTPDIMLILEQIRWAVRNTDMPLLAFEGMTLHLLSAIARNFPDIPKRRSSRRHYVTWENEQKIYQVKNKIDENILNLPDTIELCRIAGMSESKLRESFKNHYGIPLYKYIRIETMKRAMQLLSADHLSIRNISELCGYKNPAKFAAAFKDVHGITPSDFRKSFNL</sequence>
<dbReference type="PANTHER" id="PTHR47893">
    <property type="entry name" value="REGULATORY PROTEIN PCHR"/>
    <property type="match status" value="1"/>
</dbReference>
<dbReference type="AlphaFoldDB" id="A0A0C1U1D9"/>
<keyword evidence="2" id="KW-0238">DNA-binding</keyword>
<evidence type="ECO:0000256" key="2">
    <source>
        <dbReference type="ARBA" id="ARBA00023125"/>
    </source>
</evidence>
<dbReference type="Gene3D" id="1.10.10.60">
    <property type="entry name" value="Homeodomain-like"/>
    <property type="match status" value="1"/>
</dbReference>
<accession>A0A0C1U1D9</accession>
<keyword evidence="3" id="KW-0804">Transcription</keyword>